<dbReference type="GO" id="GO:0045348">
    <property type="term" value="P:positive regulation of MHC class II biosynthetic process"/>
    <property type="evidence" value="ECO:0007669"/>
    <property type="project" value="TreeGrafter"/>
</dbReference>
<organism evidence="3 4">
    <name type="scientific">Tetrahymena thermophila (strain SB210)</name>
    <dbReference type="NCBI Taxonomy" id="312017"/>
    <lineage>
        <taxon>Eukaryota</taxon>
        <taxon>Sar</taxon>
        <taxon>Alveolata</taxon>
        <taxon>Ciliophora</taxon>
        <taxon>Intramacronucleata</taxon>
        <taxon>Oligohymenophorea</taxon>
        <taxon>Hymenostomatida</taxon>
        <taxon>Tetrahymenina</taxon>
        <taxon>Tetrahymenidae</taxon>
        <taxon>Tetrahymena</taxon>
    </lineage>
</organism>
<keyword evidence="1" id="KW-0433">Leucine-rich repeat</keyword>
<reference evidence="4" key="1">
    <citation type="journal article" date="2006" name="PLoS Biol.">
        <title>Macronuclear genome sequence of the ciliate Tetrahymena thermophila, a model eukaryote.</title>
        <authorList>
            <person name="Eisen J.A."/>
            <person name="Coyne R.S."/>
            <person name="Wu M."/>
            <person name="Wu D."/>
            <person name="Thiagarajan M."/>
            <person name="Wortman J.R."/>
            <person name="Badger J.H."/>
            <person name="Ren Q."/>
            <person name="Amedeo P."/>
            <person name="Jones K.M."/>
            <person name="Tallon L.J."/>
            <person name="Delcher A.L."/>
            <person name="Salzberg S.L."/>
            <person name="Silva J.C."/>
            <person name="Haas B.J."/>
            <person name="Majoros W.H."/>
            <person name="Farzad M."/>
            <person name="Carlton J.M."/>
            <person name="Smith R.K. Jr."/>
            <person name="Garg J."/>
            <person name="Pearlman R.E."/>
            <person name="Karrer K.M."/>
            <person name="Sun L."/>
            <person name="Manning G."/>
            <person name="Elde N.C."/>
            <person name="Turkewitz A.P."/>
            <person name="Asai D.J."/>
            <person name="Wilkes D.E."/>
            <person name="Wang Y."/>
            <person name="Cai H."/>
            <person name="Collins K."/>
            <person name="Stewart B.A."/>
            <person name="Lee S.R."/>
            <person name="Wilamowska K."/>
            <person name="Weinberg Z."/>
            <person name="Ruzzo W.L."/>
            <person name="Wloga D."/>
            <person name="Gaertig J."/>
            <person name="Frankel J."/>
            <person name="Tsao C.-C."/>
            <person name="Gorovsky M.A."/>
            <person name="Keeling P.J."/>
            <person name="Waller R.F."/>
            <person name="Patron N.J."/>
            <person name="Cherry J.M."/>
            <person name="Stover N.A."/>
            <person name="Krieger C.J."/>
            <person name="del Toro C."/>
            <person name="Ryder H.F."/>
            <person name="Williamson S.C."/>
            <person name="Barbeau R.A."/>
            <person name="Hamilton E.P."/>
            <person name="Orias E."/>
        </authorList>
    </citation>
    <scope>NUCLEOTIDE SEQUENCE [LARGE SCALE GENOMIC DNA]</scope>
    <source>
        <strain evidence="4">SB210</strain>
    </source>
</reference>
<evidence type="ECO:0000256" key="1">
    <source>
        <dbReference type="ARBA" id="ARBA00022614"/>
    </source>
</evidence>
<dbReference type="InterPro" id="IPR032675">
    <property type="entry name" value="LRR_dom_sf"/>
</dbReference>
<protein>
    <recommendedName>
        <fullName evidence="5">Kinase domain protein</fullName>
    </recommendedName>
</protein>
<dbReference type="InParanoid" id="I7MJF0"/>
<dbReference type="PANTHER" id="PTHR47189:SF1">
    <property type="entry name" value="MHC CLASS II TRANSACTIVATOR"/>
    <property type="match status" value="1"/>
</dbReference>
<dbReference type="Proteomes" id="UP000009168">
    <property type="component" value="Unassembled WGS sequence"/>
</dbReference>
<keyword evidence="4" id="KW-1185">Reference proteome</keyword>
<dbReference type="AlphaFoldDB" id="I7MJF0"/>
<dbReference type="InterPro" id="IPR001611">
    <property type="entry name" value="Leu-rich_rpt"/>
</dbReference>
<evidence type="ECO:0000313" key="4">
    <source>
        <dbReference type="Proteomes" id="UP000009168"/>
    </source>
</evidence>
<dbReference type="OrthoDB" id="435860at2759"/>
<evidence type="ECO:0008006" key="5">
    <source>
        <dbReference type="Google" id="ProtNLM"/>
    </source>
</evidence>
<dbReference type="PANTHER" id="PTHR47189">
    <property type="entry name" value="MHC CLASS II TRANSACTIVATOR"/>
    <property type="match status" value="1"/>
</dbReference>
<accession>I7MJF0</accession>
<dbReference type="Gene3D" id="3.80.10.10">
    <property type="entry name" value="Ribonuclease Inhibitor"/>
    <property type="match status" value="2"/>
</dbReference>
<evidence type="ECO:0000256" key="2">
    <source>
        <dbReference type="ARBA" id="ARBA00022737"/>
    </source>
</evidence>
<keyword evidence="2" id="KW-0677">Repeat</keyword>
<dbReference type="SUPFAM" id="SSF52047">
    <property type="entry name" value="RNI-like"/>
    <property type="match status" value="1"/>
</dbReference>
<dbReference type="SMART" id="SM00368">
    <property type="entry name" value="LRR_RI"/>
    <property type="match status" value="4"/>
</dbReference>
<dbReference type="GeneID" id="7831355"/>
<proteinExistence type="predicted"/>
<dbReference type="GO" id="GO:0045345">
    <property type="term" value="P:positive regulation of MHC class I biosynthetic process"/>
    <property type="evidence" value="ECO:0007669"/>
    <property type="project" value="TreeGrafter"/>
</dbReference>
<dbReference type="Pfam" id="PF13516">
    <property type="entry name" value="LRR_6"/>
    <property type="match status" value="3"/>
</dbReference>
<name>I7MJF0_TETTS</name>
<dbReference type="RefSeq" id="XP_001016522.2">
    <property type="nucleotide sequence ID" value="XM_001016522.3"/>
</dbReference>
<sequence>MLQSNQHLQASDFLVYSALQNSINAQELENINSLKSASFRYQKEHLEQKDIDIISQALLNFQSLEYLSFQLEYSEIQQKANLKYIFRSISSIKSIKHLRLYLINVDFDDLMCIDLAQCLGNMIQLEDIDLSLHRNKISEKGINSLIQSINQLDSLQSLQINLNYNKLKDEGCIALAKGLKQMKNLQHLRIQLWANQIGNAGCYELGNSLSELFNLKALSISMSQNWIGDQGLIMISQGISKLQRLCCLDLDFSYNKIQDSGILKLSHSLENLRDILLLKINFKYNHCSIRSEQQLFLSLMKPSSLLQYQIYIDDEGIQDLRIALDKKIQINQFILSRQILVFEAYFKHVAPFLPGILVSPISNHWDFFF</sequence>
<evidence type="ECO:0000313" key="3">
    <source>
        <dbReference type="EMBL" id="EAR96277.2"/>
    </source>
</evidence>
<dbReference type="EMBL" id="GG662693">
    <property type="protein sequence ID" value="EAR96277.2"/>
    <property type="molecule type" value="Genomic_DNA"/>
</dbReference>
<dbReference type="KEGG" id="tet:TTHERM_00188460"/>
<dbReference type="GO" id="GO:0045944">
    <property type="term" value="P:positive regulation of transcription by RNA polymerase II"/>
    <property type="evidence" value="ECO:0007669"/>
    <property type="project" value="TreeGrafter"/>
</dbReference>
<gene>
    <name evidence="3" type="ORF">TTHERM_00188460</name>
</gene>